<evidence type="ECO:0000256" key="3">
    <source>
        <dbReference type="ARBA" id="ARBA00022692"/>
    </source>
</evidence>
<dbReference type="RefSeq" id="WP_341374013.1">
    <property type="nucleotide sequence ID" value="NZ_JBBUTF010000007.1"/>
</dbReference>
<dbReference type="PANTHER" id="PTHR42920:SF5">
    <property type="entry name" value="EAMA DOMAIN-CONTAINING PROTEIN"/>
    <property type="match status" value="1"/>
</dbReference>
<dbReference type="InterPro" id="IPR000620">
    <property type="entry name" value="EamA_dom"/>
</dbReference>
<evidence type="ECO:0000256" key="7">
    <source>
        <dbReference type="SAM" id="Phobius"/>
    </source>
</evidence>
<keyword evidence="3 7" id="KW-0812">Transmembrane</keyword>
<protein>
    <submittedName>
        <fullName evidence="9">DMT family transporter</fullName>
    </submittedName>
</protein>
<evidence type="ECO:0000313" key="9">
    <source>
        <dbReference type="EMBL" id="MEK8026233.1"/>
    </source>
</evidence>
<sequence length="329" mass="34028">MEPLTTPAPAPRGAAPIPAPHDDAPAPRRWHGPSTLDGLLLLVAIVWGGSYSAAKLATTEVPVLQFLLLRFGLTFLVLLPGLRALARPQTQPLPRGALAGAALLGLNLLAILVCETWGVTLTTAANAAFLISLCVAFTPLCEWWLLGVRPGAATALAAALSMAGAGLLAFQHGGVDGLNRGDALVLLAALLRAVMVCLTRRHGQAHGLPALTVTAVQMGVMTLGTATALALTQGRAGWVPLPTHAGFWGAMAFLVLLCTVFAFFVQNHAAGRSSPSRVALLTGSEPLWGALIAVAWLGEPMRAQGWLGGALIVASAVWMSTRPAGDSPR</sequence>
<feature type="domain" description="EamA" evidence="8">
    <location>
        <begin position="39"/>
        <end position="168"/>
    </location>
</feature>
<feature type="transmembrane region" description="Helical" evidence="7">
    <location>
        <begin position="152"/>
        <end position="171"/>
    </location>
</feature>
<dbReference type="Pfam" id="PF00892">
    <property type="entry name" value="EamA"/>
    <property type="match status" value="2"/>
</dbReference>
<keyword evidence="4 7" id="KW-1133">Transmembrane helix</keyword>
<gene>
    <name evidence="9" type="ORF">AACH11_09710</name>
</gene>
<comment type="caution">
    <text evidence="9">The sequence shown here is derived from an EMBL/GenBank/DDBJ whole genome shotgun (WGS) entry which is preliminary data.</text>
</comment>
<evidence type="ECO:0000313" key="10">
    <source>
        <dbReference type="Proteomes" id="UP001368500"/>
    </source>
</evidence>
<name>A0ABU9BC79_9BURK</name>
<keyword evidence="2" id="KW-1003">Cell membrane</keyword>
<feature type="transmembrane region" description="Helical" evidence="7">
    <location>
        <begin position="97"/>
        <end position="118"/>
    </location>
</feature>
<dbReference type="Proteomes" id="UP001368500">
    <property type="component" value="Unassembled WGS sequence"/>
</dbReference>
<keyword evidence="10" id="KW-1185">Reference proteome</keyword>
<dbReference type="InterPro" id="IPR051258">
    <property type="entry name" value="Diverse_Substrate_Transporter"/>
</dbReference>
<dbReference type="SUPFAM" id="SSF103481">
    <property type="entry name" value="Multidrug resistance efflux transporter EmrE"/>
    <property type="match status" value="2"/>
</dbReference>
<evidence type="ECO:0000259" key="8">
    <source>
        <dbReference type="Pfam" id="PF00892"/>
    </source>
</evidence>
<accession>A0ABU9BC79</accession>
<feature type="transmembrane region" description="Helical" evidence="7">
    <location>
        <begin position="211"/>
        <end position="233"/>
    </location>
</feature>
<evidence type="ECO:0000256" key="4">
    <source>
        <dbReference type="ARBA" id="ARBA00022989"/>
    </source>
</evidence>
<feature type="transmembrane region" description="Helical" evidence="7">
    <location>
        <begin position="63"/>
        <end position="85"/>
    </location>
</feature>
<keyword evidence="5 7" id="KW-0472">Membrane</keyword>
<reference evidence="9 10" key="1">
    <citation type="submission" date="2024-04" db="EMBL/GenBank/DDBJ databases">
        <title>Novel species of the genus Ideonella isolated from streams.</title>
        <authorList>
            <person name="Lu H."/>
        </authorList>
    </citation>
    <scope>NUCLEOTIDE SEQUENCE [LARGE SCALE GENOMIC DNA]</scope>
    <source>
        <strain evidence="9 10">BYS139W</strain>
    </source>
</reference>
<feature type="transmembrane region" description="Helical" evidence="7">
    <location>
        <begin position="124"/>
        <end position="145"/>
    </location>
</feature>
<feature type="transmembrane region" description="Helical" evidence="7">
    <location>
        <begin position="183"/>
        <end position="199"/>
    </location>
</feature>
<comment type="subcellular location">
    <subcellularLocation>
        <location evidence="1">Cell membrane</location>
        <topology evidence="1">Multi-pass membrane protein</topology>
    </subcellularLocation>
</comment>
<evidence type="ECO:0000256" key="6">
    <source>
        <dbReference type="SAM" id="MobiDB-lite"/>
    </source>
</evidence>
<feature type="compositionally biased region" description="Pro residues" evidence="6">
    <location>
        <begin position="1"/>
        <end position="10"/>
    </location>
</feature>
<dbReference type="InterPro" id="IPR037185">
    <property type="entry name" value="EmrE-like"/>
</dbReference>
<dbReference type="PANTHER" id="PTHR42920">
    <property type="entry name" value="OS03G0707200 PROTEIN-RELATED"/>
    <property type="match status" value="1"/>
</dbReference>
<feature type="domain" description="EamA" evidence="8">
    <location>
        <begin position="180"/>
        <end position="320"/>
    </location>
</feature>
<feature type="transmembrane region" description="Helical" evidence="7">
    <location>
        <begin position="278"/>
        <end position="297"/>
    </location>
</feature>
<evidence type="ECO:0000256" key="1">
    <source>
        <dbReference type="ARBA" id="ARBA00004651"/>
    </source>
</evidence>
<organism evidence="9 10">
    <name type="scientific">Pseudaquabacterium rugosum</name>
    <dbReference type="NCBI Taxonomy" id="2984194"/>
    <lineage>
        <taxon>Bacteria</taxon>
        <taxon>Pseudomonadati</taxon>
        <taxon>Pseudomonadota</taxon>
        <taxon>Betaproteobacteria</taxon>
        <taxon>Burkholderiales</taxon>
        <taxon>Sphaerotilaceae</taxon>
        <taxon>Pseudaquabacterium</taxon>
    </lineage>
</organism>
<dbReference type="EMBL" id="JBBUTF010000007">
    <property type="protein sequence ID" value="MEK8026233.1"/>
    <property type="molecule type" value="Genomic_DNA"/>
</dbReference>
<evidence type="ECO:0000256" key="2">
    <source>
        <dbReference type="ARBA" id="ARBA00022475"/>
    </source>
</evidence>
<evidence type="ECO:0000256" key="5">
    <source>
        <dbReference type="ARBA" id="ARBA00023136"/>
    </source>
</evidence>
<proteinExistence type="predicted"/>
<feature type="region of interest" description="Disordered" evidence="6">
    <location>
        <begin position="1"/>
        <end position="28"/>
    </location>
</feature>
<feature type="transmembrane region" description="Helical" evidence="7">
    <location>
        <begin position="245"/>
        <end position="266"/>
    </location>
</feature>